<dbReference type="GO" id="GO:0016787">
    <property type="term" value="F:hydrolase activity"/>
    <property type="evidence" value="ECO:0007669"/>
    <property type="project" value="UniProtKB-KW"/>
</dbReference>
<dbReference type="PROSITE" id="PS51677">
    <property type="entry name" value="NODB"/>
    <property type="match status" value="1"/>
</dbReference>
<evidence type="ECO:0000256" key="1">
    <source>
        <dbReference type="ARBA" id="ARBA00004613"/>
    </source>
</evidence>
<dbReference type="Pfam" id="PF01522">
    <property type="entry name" value="Polysacc_deac_1"/>
    <property type="match status" value="1"/>
</dbReference>
<evidence type="ECO:0000256" key="3">
    <source>
        <dbReference type="SAM" id="Phobius"/>
    </source>
</evidence>
<organism evidence="5 6">
    <name type="scientific">Paenibacillus turicensis</name>
    <dbReference type="NCBI Taxonomy" id="160487"/>
    <lineage>
        <taxon>Bacteria</taxon>
        <taxon>Bacillati</taxon>
        <taxon>Bacillota</taxon>
        <taxon>Bacilli</taxon>
        <taxon>Bacillales</taxon>
        <taxon>Paenibacillaceae</taxon>
        <taxon>Paenibacillus</taxon>
    </lineage>
</organism>
<dbReference type="InterPro" id="IPR002509">
    <property type="entry name" value="NODB_dom"/>
</dbReference>
<comment type="subcellular location">
    <subcellularLocation>
        <location evidence="1">Secreted</location>
    </subcellularLocation>
</comment>
<feature type="transmembrane region" description="Helical" evidence="3">
    <location>
        <begin position="327"/>
        <end position="347"/>
    </location>
</feature>
<dbReference type="PANTHER" id="PTHR34216">
    <property type="match status" value="1"/>
</dbReference>
<keyword evidence="6" id="KW-1185">Reference proteome</keyword>
<keyword evidence="5" id="KW-0449">Lipoprotein</keyword>
<keyword evidence="3" id="KW-0472">Membrane</keyword>
<keyword evidence="3" id="KW-1133">Transmembrane helix</keyword>
<evidence type="ECO:0000313" key="6">
    <source>
        <dbReference type="Proteomes" id="UP001519272"/>
    </source>
</evidence>
<dbReference type="PANTHER" id="PTHR34216:SF3">
    <property type="entry name" value="POLY-BETA-1,6-N-ACETYL-D-GLUCOSAMINE N-DEACETYLASE"/>
    <property type="match status" value="1"/>
</dbReference>
<dbReference type="Proteomes" id="UP001519272">
    <property type="component" value="Unassembled WGS sequence"/>
</dbReference>
<accession>A0ABS4FS56</accession>
<dbReference type="EC" id="3.-.-.-" evidence="5"/>
<dbReference type="InterPro" id="IPR051398">
    <property type="entry name" value="Polysacch_Deacetylase"/>
</dbReference>
<dbReference type="SUPFAM" id="SSF88713">
    <property type="entry name" value="Glycoside hydrolase/deacetylase"/>
    <property type="match status" value="1"/>
</dbReference>
<sequence length="361" mass="41500">MFKNSKFILLSALLVITTVVCGYFVIQRYQHKIPIIKKWTATSPYDGLKPEANNPNGIYYKNRVLVLMYHNISPTPEDSTTLSVANFEKQLELMQANNFHWISMSQYRDFILHGASVPDNAVLLTFDDGYESFYKYAYPLLQKYQAPASSFLIVNTLDNPKHIGMKKLTWEQVQIMHENGFDFFSHTYDSHEYAKSNASGSKKNSMLAGPMYLKDKNRKETEAEYELRITNDLKQANDMLQQKLGVQNYVLAFPYGLFSKPLLNISKELGIDITFTVKMGINKPGQTNGFRVNAGGKSNNPDLQLSLMKHAEEKLDGVQYNEDYDTYITKSLLVLGVVFILWLGYGWRLLRKRKHNITHIN</sequence>
<reference evidence="5 6" key="1">
    <citation type="submission" date="2021-03" db="EMBL/GenBank/DDBJ databases">
        <title>Genomic Encyclopedia of Type Strains, Phase IV (KMG-IV): sequencing the most valuable type-strain genomes for metagenomic binning, comparative biology and taxonomic classification.</title>
        <authorList>
            <person name="Goeker M."/>
        </authorList>
    </citation>
    <scope>NUCLEOTIDE SEQUENCE [LARGE SCALE GENOMIC DNA]</scope>
    <source>
        <strain evidence="5 6">DSM 14349</strain>
    </source>
</reference>
<evidence type="ECO:0000313" key="5">
    <source>
        <dbReference type="EMBL" id="MBP1905405.1"/>
    </source>
</evidence>
<dbReference type="EMBL" id="JAGGKG010000008">
    <property type="protein sequence ID" value="MBP1905405.1"/>
    <property type="molecule type" value="Genomic_DNA"/>
</dbReference>
<evidence type="ECO:0000259" key="4">
    <source>
        <dbReference type="PROSITE" id="PS51677"/>
    </source>
</evidence>
<name>A0ABS4FS56_9BACL</name>
<dbReference type="InterPro" id="IPR011330">
    <property type="entry name" value="Glyco_hydro/deAcase_b/a-brl"/>
</dbReference>
<protein>
    <submittedName>
        <fullName evidence="5">Biofilm PGA synthesis lipoprotein PgaB</fullName>
        <ecNumber evidence="5">3.-.-.-</ecNumber>
    </submittedName>
</protein>
<keyword evidence="2" id="KW-0732">Signal</keyword>
<gene>
    <name evidence="5" type="ORF">J2Z32_002035</name>
</gene>
<keyword evidence="5" id="KW-0378">Hydrolase</keyword>
<proteinExistence type="predicted"/>
<dbReference type="RefSeq" id="WP_210089028.1">
    <property type="nucleotide sequence ID" value="NZ_JAGGKG010000008.1"/>
</dbReference>
<keyword evidence="3" id="KW-0812">Transmembrane</keyword>
<feature type="domain" description="NodB homology" evidence="4">
    <location>
        <begin position="120"/>
        <end position="361"/>
    </location>
</feature>
<comment type="caution">
    <text evidence="5">The sequence shown here is derived from an EMBL/GenBank/DDBJ whole genome shotgun (WGS) entry which is preliminary data.</text>
</comment>
<dbReference type="Gene3D" id="3.20.20.370">
    <property type="entry name" value="Glycoside hydrolase/deacetylase"/>
    <property type="match status" value="1"/>
</dbReference>
<evidence type="ECO:0000256" key="2">
    <source>
        <dbReference type="ARBA" id="ARBA00022729"/>
    </source>
</evidence>